<feature type="non-terminal residue" evidence="19">
    <location>
        <position position="574"/>
    </location>
</feature>
<dbReference type="SUPFAM" id="SSF47203">
    <property type="entry name" value="Acyl-CoA dehydrogenase C-terminal domain-like"/>
    <property type="match status" value="2"/>
</dbReference>
<feature type="binding site" evidence="14">
    <location>
        <position position="149"/>
    </location>
    <ligand>
        <name>FAD</name>
        <dbReference type="ChEBI" id="CHEBI:57692"/>
    </ligand>
</feature>
<evidence type="ECO:0000259" key="15">
    <source>
        <dbReference type="Pfam" id="PF01756"/>
    </source>
</evidence>
<evidence type="ECO:0000256" key="9">
    <source>
        <dbReference type="ARBA" id="ARBA00022832"/>
    </source>
</evidence>
<feature type="active site" description="Proton acceptor" evidence="13">
    <location>
        <position position="433"/>
    </location>
</feature>
<evidence type="ECO:0000256" key="3">
    <source>
        <dbReference type="ARBA" id="ARBA00004275"/>
    </source>
</evidence>
<evidence type="ECO:0000259" key="18">
    <source>
        <dbReference type="Pfam" id="PF22924"/>
    </source>
</evidence>
<evidence type="ECO:0000256" key="10">
    <source>
        <dbReference type="ARBA" id="ARBA00023002"/>
    </source>
</evidence>
<keyword evidence="7" id="KW-0285">Flavoprotein</keyword>
<dbReference type="Pfam" id="PF14749">
    <property type="entry name" value="Acyl-CoA_ox_N"/>
    <property type="match status" value="1"/>
</dbReference>
<dbReference type="EC" id="1.3.3.6" evidence="6"/>
<evidence type="ECO:0000256" key="4">
    <source>
        <dbReference type="ARBA" id="ARBA00004846"/>
    </source>
</evidence>
<comment type="catalytic activity">
    <reaction evidence="1">
        <text>a 2,3-saturated acyl-CoA + O2 = a (2E)-enoyl-CoA + H2O2</text>
        <dbReference type="Rhea" id="RHEA:38959"/>
        <dbReference type="ChEBI" id="CHEBI:15379"/>
        <dbReference type="ChEBI" id="CHEBI:16240"/>
        <dbReference type="ChEBI" id="CHEBI:58856"/>
        <dbReference type="ChEBI" id="CHEBI:65111"/>
        <dbReference type="EC" id="1.3.3.6"/>
    </reaction>
</comment>
<name>A0A9W8B7G8_9FUNG</name>
<dbReference type="FunFam" id="2.40.110.10:FF:000003">
    <property type="entry name" value="Acyl-coenzyme A oxidase"/>
    <property type="match status" value="1"/>
</dbReference>
<dbReference type="Gene3D" id="1.20.140.10">
    <property type="entry name" value="Butyryl-CoA Dehydrogenase, subunit A, domain 3"/>
    <property type="match status" value="2"/>
</dbReference>
<protein>
    <recommendedName>
        <fullName evidence="6">acyl-CoA oxidase</fullName>
        <ecNumber evidence="6">1.3.3.6</ecNumber>
    </recommendedName>
</protein>
<feature type="domain" description="Acyl-CoA oxidase C-alpha1" evidence="18">
    <location>
        <begin position="287"/>
        <end position="448"/>
    </location>
</feature>
<evidence type="ECO:0000256" key="11">
    <source>
        <dbReference type="ARBA" id="ARBA00023098"/>
    </source>
</evidence>
<reference evidence="19" key="1">
    <citation type="submission" date="2022-07" db="EMBL/GenBank/DDBJ databases">
        <title>Phylogenomic reconstructions and comparative analyses of Kickxellomycotina fungi.</title>
        <authorList>
            <person name="Reynolds N.K."/>
            <person name="Stajich J.E."/>
            <person name="Barry K."/>
            <person name="Grigoriev I.V."/>
            <person name="Crous P."/>
            <person name="Smith M.E."/>
        </authorList>
    </citation>
    <scope>NUCLEOTIDE SEQUENCE</scope>
    <source>
        <strain evidence="19">IMI 214461</strain>
    </source>
</reference>
<feature type="domain" description="Acyl-CoA oxidase/dehydrogenase middle" evidence="16">
    <location>
        <begin position="145"/>
        <end position="252"/>
    </location>
</feature>
<evidence type="ECO:0000256" key="6">
    <source>
        <dbReference type="ARBA" id="ARBA00012870"/>
    </source>
</evidence>
<sequence>MQIPQGLARMEPSTADALSAERSKAAFSVDDMHQFMVDKDMRTKIAKVERVMGREPETFNLRNVYFMSRQEKMEHALRMGARLIELYKQGELTSDEISIADMVLDVNGPFGLHRSMFIPTLQNQATAEQQALFLEPALRYEILGCYAQTEIGHGSNVQGLETTCTYVAETDEFEVHTPSIRACKWWIGSLGVTATHAVVMAQLVVGGKRHGTWPVVVPVRSTVDHQPLAGVTVGDLGPKFGFNTMDNGFLLLNHVRVPRANLLQRYITVARGGAVSRPANVDPKVAYGTMVYVRTQIVRNMSQVLAKATTVAVRYTSVRRQFAQRAGAAETPVLDYGMVQFRLIPLLAQNYAMLATSQAFVAHYTAAMRELNSGNFAPLKELHATACALKRWTSDVAVAGIDTCRHVCGGHGFSQFSGLNEFYANAYPNIIWEGDNYVLSQQTARFLLTHVRALRQGKPVEDSQTTGYLRRHLPAGRIQPAARRSVAELVADPEAQLELLGFRAAALAAALVDRMDNEGQTWSRSLVAMQRLCDAHSDYVVAAYFRRHISTLPAASASLQPVLNKLATLLFLYV</sequence>
<dbReference type="FunFam" id="1.20.140.10:FF:000005">
    <property type="entry name" value="Acyl-coenzyme A oxidase"/>
    <property type="match status" value="1"/>
</dbReference>
<dbReference type="InterPro" id="IPR002655">
    <property type="entry name" value="Acyl-CoA_oxidase_C"/>
</dbReference>
<evidence type="ECO:0000256" key="1">
    <source>
        <dbReference type="ARBA" id="ARBA00001201"/>
    </source>
</evidence>
<dbReference type="InterPro" id="IPR029320">
    <property type="entry name" value="Acyl-CoA_ox_N"/>
</dbReference>
<dbReference type="GO" id="GO:0033540">
    <property type="term" value="P:fatty acid beta-oxidation using acyl-CoA oxidase"/>
    <property type="evidence" value="ECO:0007669"/>
    <property type="project" value="TreeGrafter"/>
</dbReference>
<dbReference type="GO" id="GO:0005777">
    <property type="term" value="C:peroxisome"/>
    <property type="evidence" value="ECO:0007669"/>
    <property type="project" value="UniProtKB-SubCell"/>
</dbReference>
<evidence type="ECO:0000256" key="5">
    <source>
        <dbReference type="ARBA" id="ARBA00006288"/>
    </source>
</evidence>
<dbReference type="PANTHER" id="PTHR10909">
    <property type="entry name" value="ELECTRON TRANSPORT OXIDOREDUCTASE"/>
    <property type="match status" value="1"/>
</dbReference>
<dbReference type="Gene3D" id="1.10.540.10">
    <property type="entry name" value="Acyl-CoA dehydrogenase/oxidase, N-terminal domain"/>
    <property type="match status" value="1"/>
</dbReference>
<keyword evidence="11" id="KW-0443">Lipid metabolism</keyword>
<keyword evidence="20" id="KW-1185">Reference proteome</keyword>
<evidence type="ECO:0000259" key="16">
    <source>
        <dbReference type="Pfam" id="PF02770"/>
    </source>
</evidence>
<comment type="cofactor">
    <cofactor evidence="2">
        <name>FAD</name>
        <dbReference type="ChEBI" id="CHEBI:57692"/>
    </cofactor>
</comment>
<dbReference type="InterPro" id="IPR006091">
    <property type="entry name" value="Acyl-CoA_Oxase/DH_mid-dom"/>
</dbReference>
<dbReference type="GO" id="GO:0003997">
    <property type="term" value="F:acyl-CoA oxidase activity"/>
    <property type="evidence" value="ECO:0007669"/>
    <property type="project" value="UniProtKB-EC"/>
</dbReference>
<evidence type="ECO:0000256" key="2">
    <source>
        <dbReference type="ARBA" id="ARBA00001974"/>
    </source>
</evidence>
<feature type="binding site" evidence="14">
    <location>
        <position position="188"/>
    </location>
    <ligand>
        <name>FAD</name>
        <dbReference type="ChEBI" id="CHEBI:57692"/>
    </ligand>
</feature>
<gene>
    <name evidence="19" type="ORF">H4R26_005519</name>
</gene>
<comment type="caution">
    <text evidence="19">The sequence shown here is derived from an EMBL/GenBank/DDBJ whole genome shotgun (WGS) entry which is preliminary data.</text>
</comment>
<dbReference type="InterPro" id="IPR009100">
    <property type="entry name" value="AcylCoA_DH/oxidase_NM_dom_sf"/>
</dbReference>
<organism evidence="19 20">
    <name type="scientific">Coemansia thaxteri</name>
    <dbReference type="NCBI Taxonomy" id="2663907"/>
    <lineage>
        <taxon>Eukaryota</taxon>
        <taxon>Fungi</taxon>
        <taxon>Fungi incertae sedis</taxon>
        <taxon>Zoopagomycota</taxon>
        <taxon>Kickxellomycotina</taxon>
        <taxon>Kickxellomycetes</taxon>
        <taxon>Kickxellales</taxon>
        <taxon>Kickxellaceae</taxon>
        <taxon>Coemansia</taxon>
    </lineage>
</organism>
<comment type="subcellular location">
    <subcellularLocation>
        <location evidence="3">Peroxisome</location>
    </subcellularLocation>
</comment>
<dbReference type="GO" id="GO:0071949">
    <property type="term" value="F:FAD binding"/>
    <property type="evidence" value="ECO:0007669"/>
    <property type="project" value="InterPro"/>
</dbReference>
<feature type="domain" description="Acyl-CoA oxidase C-terminal" evidence="15">
    <location>
        <begin position="492"/>
        <end position="573"/>
    </location>
</feature>
<comment type="similarity">
    <text evidence="5">Belongs to the acyl-CoA oxidase family.</text>
</comment>
<dbReference type="SUPFAM" id="SSF56645">
    <property type="entry name" value="Acyl-CoA dehydrogenase NM domain-like"/>
    <property type="match status" value="1"/>
</dbReference>
<dbReference type="AlphaFoldDB" id="A0A9W8B7G8"/>
<dbReference type="Proteomes" id="UP001150907">
    <property type="component" value="Unassembled WGS sequence"/>
</dbReference>
<dbReference type="Gene3D" id="2.40.110.10">
    <property type="entry name" value="Butyryl-CoA Dehydrogenase, subunit A, domain 2"/>
    <property type="match status" value="1"/>
</dbReference>
<dbReference type="GO" id="GO:0005504">
    <property type="term" value="F:fatty acid binding"/>
    <property type="evidence" value="ECO:0007669"/>
    <property type="project" value="TreeGrafter"/>
</dbReference>
<evidence type="ECO:0000259" key="17">
    <source>
        <dbReference type="Pfam" id="PF14749"/>
    </source>
</evidence>
<dbReference type="PANTHER" id="PTHR10909:SF250">
    <property type="entry name" value="PEROXISOMAL ACYL-COENZYME A OXIDASE 1"/>
    <property type="match status" value="1"/>
</dbReference>
<dbReference type="PIRSF" id="PIRSF000168">
    <property type="entry name" value="Acyl-CoA_oxidase"/>
    <property type="match status" value="1"/>
</dbReference>
<dbReference type="Pfam" id="PF01756">
    <property type="entry name" value="ACOX"/>
    <property type="match status" value="1"/>
</dbReference>
<evidence type="ECO:0000256" key="13">
    <source>
        <dbReference type="PIRSR" id="PIRSR000168-1"/>
    </source>
</evidence>
<evidence type="ECO:0000256" key="14">
    <source>
        <dbReference type="PIRSR" id="PIRSR000168-2"/>
    </source>
</evidence>
<dbReference type="EMBL" id="JANBQF010001022">
    <property type="protein sequence ID" value="KAJ1998272.1"/>
    <property type="molecule type" value="Genomic_DNA"/>
</dbReference>
<dbReference type="Pfam" id="PF22924">
    <property type="entry name" value="ACOX_C_alpha1"/>
    <property type="match status" value="1"/>
</dbReference>
<evidence type="ECO:0000313" key="19">
    <source>
        <dbReference type="EMBL" id="KAJ1998272.1"/>
    </source>
</evidence>
<dbReference type="InterPro" id="IPR037069">
    <property type="entry name" value="AcylCoA_DH/ox_N_sf"/>
</dbReference>
<accession>A0A9W8B7G8</accession>
<evidence type="ECO:0000256" key="7">
    <source>
        <dbReference type="ARBA" id="ARBA00022630"/>
    </source>
</evidence>
<keyword evidence="8 14" id="KW-0274">FAD</keyword>
<evidence type="ECO:0000256" key="8">
    <source>
        <dbReference type="ARBA" id="ARBA00022827"/>
    </source>
</evidence>
<keyword evidence="10" id="KW-0560">Oxidoreductase</keyword>
<dbReference type="Pfam" id="PF02770">
    <property type="entry name" value="Acyl-CoA_dh_M"/>
    <property type="match status" value="1"/>
</dbReference>
<proteinExistence type="inferred from homology"/>
<dbReference type="InterPro" id="IPR036250">
    <property type="entry name" value="AcylCo_DH-like_C"/>
</dbReference>
<dbReference type="GO" id="GO:0055088">
    <property type="term" value="P:lipid homeostasis"/>
    <property type="evidence" value="ECO:0007669"/>
    <property type="project" value="TreeGrafter"/>
</dbReference>
<dbReference type="OrthoDB" id="538336at2759"/>
<dbReference type="InterPro" id="IPR046373">
    <property type="entry name" value="Acyl-CoA_Oxase/DH_mid-dom_sf"/>
</dbReference>
<feature type="domain" description="Acyl-coenzyme A oxidase N-terminal" evidence="17">
    <location>
        <begin position="29"/>
        <end position="143"/>
    </location>
</feature>
<evidence type="ECO:0000313" key="20">
    <source>
        <dbReference type="Proteomes" id="UP001150907"/>
    </source>
</evidence>
<comment type="pathway">
    <text evidence="4">Lipid metabolism; peroxisomal fatty acid beta-oxidation.</text>
</comment>
<dbReference type="InterPro" id="IPR055060">
    <property type="entry name" value="ACOX_C_alpha1"/>
</dbReference>
<keyword evidence="9" id="KW-0276">Fatty acid metabolism</keyword>
<evidence type="ECO:0000256" key="12">
    <source>
        <dbReference type="ARBA" id="ARBA00023140"/>
    </source>
</evidence>
<dbReference type="InterPro" id="IPR012258">
    <property type="entry name" value="Acyl-CoA_oxidase"/>
</dbReference>
<keyword evidence="12" id="KW-0576">Peroxisome</keyword>